<dbReference type="OrthoDB" id="359029at2"/>
<feature type="transmembrane region" description="Helical" evidence="1">
    <location>
        <begin position="33"/>
        <end position="54"/>
    </location>
</feature>
<dbReference type="EMBL" id="LT607411">
    <property type="protein sequence ID" value="SCE96036.1"/>
    <property type="molecule type" value="Genomic_DNA"/>
</dbReference>
<feature type="domain" description="DUF1980" evidence="2">
    <location>
        <begin position="156"/>
        <end position="249"/>
    </location>
</feature>
<evidence type="ECO:0000256" key="1">
    <source>
        <dbReference type="SAM" id="Phobius"/>
    </source>
</evidence>
<evidence type="ECO:0000313" key="4">
    <source>
        <dbReference type="Proteomes" id="UP000198242"/>
    </source>
</evidence>
<name>A0A1C4WIB9_MICVI</name>
<reference evidence="4" key="1">
    <citation type="submission" date="2016-06" db="EMBL/GenBank/DDBJ databases">
        <authorList>
            <person name="Varghese N."/>
            <person name="Submissions Spin"/>
        </authorList>
    </citation>
    <scope>NUCLEOTIDE SEQUENCE [LARGE SCALE GENOMIC DNA]</scope>
    <source>
        <strain evidence="4">DSM 43909</strain>
    </source>
</reference>
<keyword evidence="4" id="KW-1185">Reference proteome</keyword>
<dbReference type="InterPro" id="IPR048447">
    <property type="entry name" value="DUF1980_C"/>
</dbReference>
<dbReference type="PANTHER" id="PTHR40047">
    <property type="entry name" value="UPF0703 PROTEIN YCGQ"/>
    <property type="match status" value="1"/>
</dbReference>
<dbReference type="Proteomes" id="UP000198242">
    <property type="component" value="Chromosome I"/>
</dbReference>
<keyword evidence="1" id="KW-1133">Transmembrane helix</keyword>
<evidence type="ECO:0000259" key="2">
    <source>
        <dbReference type="Pfam" id="PF21537"/>
    </source>
</evidence>
<keyword evidence="1" id="KW-0812">Transmembrane</keyword>
<dbReference type="Pfam" id="PF21537">
    <property type="entry name" value="DUF1980_C"/>
    <property type="match status" value="1"/>
</dbReference>
<organism evidence="3 4">
    <name type="scientific">Micromonospora viridifaciens</name>
    <dbReference type="NCBI Taxonomy" id="1881"/>
    <lineage>
        <taxon>Bacteria</taxon>
        <taxon>Bacillati</taxon>
        <taxon>Actinomycetota</taxon>
        <taxon>Actinomycetes</taxon>
        <taxon>Micromonosporales</taxon>
        <taxon>Micromonosporaceae</taxon>
        <taxon>Micromonospora</taxon>
    </lineage>
</organism>
<dbReference type="InterPro" id="IPR015402">
    <property type="entry name" value="DUF1980"/>
</dbReference>
<dbReference type="InterPro" id="IPR052955">
    <property type="entry name" value="UPF0703_membrane_permease"/>
</dbReference>
<sequence>MNRGAQAVVMLFFGGAILRATMSDVYLRYVKQGLRPFLIAAGILLVAAAVMALVHEFRDHRQTSDQPDDDGHGHNHSGPAAGWLLLLPALALLFVAPPALGADTASRAGSALTSSVQEADDGSWGDYSPFPPLPSGDPVKLTLLDYGSRALYGEGKTLRDRQVQLTGFIAPGADGQPMLARIILSCCAADGMPVKIGLSGDVPHLPADTWVQTTGRWVPQTATDPINGSDIPYLEVDTWQKIAPPKNPYD</sequence>
<proteinExistence type="predicted"/>
<evidence type="ECO:0000313" key="3">
    <source>
        <dbReference type="EMBL" id="SCE96036.1"/>
    </source>
</evidence>
<dbReference type="PANTHER" id="PTHR40047:SF1">
    <property type="entry name" value="UPF0703 PROTEIN YCGQ"/>
    <property type="match status" value="1"/>
</dbReference>
<feature type="transmembrane region" description="Helical" evidence="1">
    <location>
        <begin position="80"/>
        <end position="100"/>
    </location>
</feature>
<protein>
    <submittedName>
        <fullName evidence="3">TIGR03943 family protein</fullName>
    </submittedName>
</protein>
<accession>A0A1C4WIB9</accession>
<dbReference type="AlphaFoldDB" id="A0A1C4WIB9"/>
<dbReference type="NCBIfam" id="TIGR03943">
    <property type="entry name" value="TIGR03943 family putative permease subunit"/>
    <property type="match status" value="1"/>
</dbReference>
<keyword evidence="1" id="KW-0472">Membrane</keyword>
<gene>
    <name evidence="3" type="ORF">GA0074695_2475</name>
</gene>